<dbReference type="AlphaFoldDB" id="C8W891"/>
<dbReference type="PANTHER" id="PTHR33989">
    <property type="match status" value="1"/>
</dbReference>
<dbReference type="Pfam" id="PF02378">
    <property type="entry name" value="PTS_EIIC"/>
    <property type="match status" value="1"/>
</dbReference>
<feature type="transmembrane region" description="Helical" evidence="9">
    <location>
        <begin position="139"/>
        <end position="161"/>
    </location>
</feature>
<evidence type="ECO:0000256" key="6">
    <source>
        <dbReference type="ARBA" id="ARBA00022989"/>
    </source>
</evidence>
<evidence type="ECO:0000256" key="5">
    <source>
        <dbReference type="ARBA" id="ARBA00022692"/>
    </source>
</evidence>
<feature type="transmembrane region" description="Helical" evidence="9">
    <location>
        <begin position="346"/>
        <end position="368"/>
    </location>
</feature>
<evidence type="ECO:0000256" key="9">
    <source>
        <dbReference type="SAM" id="Phobius"/>
    </source>
</evidence>
<dbReference type="InterPro" id="IPR004501">
    <property type="entry name" value="PTS_EIIC_3"/>
</dbReference>
<dbReference type="PANTHER" id="PTHR33989:SF11">
    <property type="entry name" value="LICHENAN PERMEASE IIC COMPONENT"/>
    <property type="match status" value="1"/>
</dbReference>
<dbReference type="GO" id="GO:1901264">
    <property type="term" value="P:carbohydrate derivative transport"/>
    <property type="evidence" value="ECO:0007669"/>
    <property type="project" value="TreeGrafter"/>
</dbReference>
<proteinExistence type="predicted"/>
<evidence type="ECO:0000313" key="12">
    <source>
        <dbReference type="Proteomes" id="UP000000960"/>
    </source>
</evidence>
<gene>
    <name evidence="11" type="ordered locus">Apar_1256</name>
</gene>
<feature type="transmembrane region" description="Helical" evidence="9">
    <location>
        <begin position="319"/>
        <end position="340"/>
    </location>
</feature>
<comment type="function">
    <text evidence="8">The phosphoenolpyruvate-dependent sugar phosphotransferase system (PTS), a major carbohydrate active -transport system, catalyzes the phosphorylation of incoming sugar substrates concomitant with their translocation across the cell membrane.</text>
</comment>
<dbReference type="NCBIfam" id="TIGR00410">
    <property type="entry name" value="lacE"/>
    <property type="match status" value="1"/>
</dbReference>
<reference evidence="11 12" key="1">
    <citation type="journal article" date="2009" name="Stand. Genomic Sci.">
        <title>Complete genome sequence of Atopobium parvulum type strain (IPP 1246).</title>
        <authorList>
            <person name="Copeland A."/>
            <person name="Sikorski J."/>
            <person name="Lapidus A."/>
            <person name="Nolan M."/>
            <person name="Del Rio T.G."/>
            <person name="Lucas S."/>
            <person name="Chen F."/>
            <person name="Tice H."/>
            <person name="Pitluck S."/>
            <person name="Cheng J.F."/>
            <person name="Pukall R."/>
            <person name="Chertkov O."/>
            <person name="Brettin T."/>
            <person name="Han C."/>
            <person name="Detter J.C."/>
            <person name="Kuske C."/>
            <person name="Bruce D."/>
            <person name="Goodwin L."/>
            <person name="Ivanova N."/>
            <person name="Mavromatis K."/>
            <person name="Mikhailova N."/>
            <person name="Chen A."/>
            <person name="Palaniappan K."/>
            <person name="Chain P."/>
            <person name="Rohde M."/>
            <person name="Goker M."/>
            <person name="Bristow J."/>
            <person name="Eisen J.A."/>
            <person name="Markowitz V."/>
            <person name="Hugenholtz P."/>
            <person name="Kyrpides N.C."/>
            <person name="Klenk H.P."/>
            <person name="Detter J.C."/>
        </authorList>
    </citation>
    <scope>NUCLEOTIDE SEQUENCE [LARGE SCALE GENOMIC DNA]</scope>
    <source>
        <strain evidence="12">ATCC 33793 / DSM 20469 / CCUG 32760 / JCM 10300 / KCTC 3663 / VPI 0546 / 1246</strain>
    </source>
</reference>
<evidence type="ECO:0000259" key="10">
    <source>
        <dbReference type="PROSITE" id="PS51105"/>
    </source>
</evidence>
<sequence length="428" mass="46478">MEKLQKFLEEKLGPAMSVLGSNRYLLAVRDGVIGALPLIIVGSFFLIIAFPPIPQDWEIYKFLSQNAAKILLPYRMTMYIMALYAVFGMGNSLAKSFKLDGLSGAILSVMAFLLTINPVNVLKDANAGVTGFVIPMANLGSAGLFVGIISTFIAVNIYRFTQHSNFKITMPEQVPESVSRSFEALTPTLLVILLFGSITYYFGFNWNAAITTLIKPLVYATDSLPAVMLISLLYGFFWFFGIHGASIVGSIARPLWLTLLEANTTAVAAGVAGTQLPSISAEPFYQWFIFIGGAGTTIGLAILLVTVCKSKYAKDLGRIAFFPALFNINEPIIFGAPIVLNVTLAIPFVLTPVVCGVISWFATVLGLVNRVSVNAPWTLPGPIGAYLATGGDFRAIILSIVLILVSILIYYPFVKVWDKQNLSQEQNA</sequence>
<keyword evidence="6 9" id="KW-1133">Transmembrane helix</keyword>
<evidence type="ECO:0000256" key="7">
    <source>
        <dbReference type="ARBA" id="ARBA00023136"/>
    </source>
</evidence>
<dbReference type="eggNOG" id="COG1455">
    <property type="taxonomic scope" value="Bacteria"/>
</dbReference>
<keyword evidence="2 8" id="KW-0813">Transport</keyword>
<feature type="domain" description="PTS EIIC type-3" evidence="10">
    <location>
        <begin position="8"/>
        <end position="413"/>
    </location>
</feature>
<keyword evidence="11" id="KW-0808">Transferase</keyword>
<feature type="transmembrane region" description="Helical" evidence="9">
    <location>
        <begin position="395"/>
        <end position="413"/>
    </location>
</feature>
<organism evidence="11 12">
    <name type="scientific">Lancefieldella parvula (strain ATCC 33793 / DSM 20469 / CCUG 32760 / JCM 10300 / KCTC 3663 / VPI 0546 / 1246)</name>
    <name type="common">Atopobium parvulum</name>
    <dbReference type="NCBI Taxonomy" id="521095"/>
    <lineage>
        <taxon>Bacteria</taxon>
        <taxon>Bacillati</taxon>
        <taxon>Actinomycetota</taxon>
        <taxon>Coriobacteriia</taxon>
        <taxon>Coriobacteriales</taxon>
        <taxon>Atopobiaceae</taxon>
        <taxon>Lancefieldella</taxon>
    </lineage>
</organism>
<dbReference type="RefSeq" id="WP_012809337.1">
    <property type="nucleotide sequence ID" value="NC_013203.1"/>
</dbReference>
<name>C8W891_LANP1</name>
<accession>C8W891</accession>
<keyword evidence="4 8" id="KW-0762">Sugar transport</keyword>
<dbReference type="STRING" id="521095.Apar_1256"/>
<dbReference type="EMBL" id="CP001721">
    <property type="protein sequence ID" value="ACV51681.1"/>
    <property type="molecule type" value="Genomic_DNA"/>
</dbReference>
<keyword evidence="3 8" id="KW-1003">Cell membrane</keyword>
<dbReference type="InterPro" id="IPR051088">
    <property type="entry name" value="PTS_Sugar-EIIC/EIIB"/>
</dbReference>
<feature type="transmembrane region" description="Helical" evidence="9">
    <location>
        <begin position="284"/>
        <end position="307"/>
    </location>
</feature>
<feature type="transmembrane region" description="Helical" evidence="9">
    <location>
        <begin position="254"/>
        <end position="272"/>
    </location>
</feature>
<feature type="transmembrane region" description="Helical" evidence="9">
    <location>
        <begin position="31"/>
        <end position="50"/>
    </location>
</feature>
<keyword evidence="12" id="KW-1185">Reference proteome</keyword>
<dbReference type="GO" id="GO:0005886">
    <property type="term" value="C:plasma membrane"/>
    <property type="evidence" value="ECO:0007669"/>
    <property type="project" value="UniProtKB-SubCell"/>
</dbReference>
<evidence type="ECO:0000313" key="11">
    <source>
        <dbReference type="EMBL" id="ACV51681.1"/>
    </source>
</evidence>
<keyword evidence="5 9" id="KW-0812">Transmembrane</keyword>
<evidence type="ECO:0000256" key="2">
    <source>
        <dbReference type="ARBA" id="ARBA00022448"/>
    </source>
</evidence>
<dbReference type="Proteomes" id="UP000000960">
    <property type="component" value="Chromosome"/>
</dbReference>
<evidence type="ECO:0000256" key="3">
    <source>
        <dbReference type="ARBA" id="ARBA00022475"/>
    </source>
</evidence>
<keyword evidence="7 8" id="KW-0472">Membrane</keyword>
<dbReference type="HOGENOM" id="CLU_029688_1_0_11"/>
<dbReference type="GO" id="GO:0008982">
    <property type="term" value="F:protein-N(PI)-phosphohistidine-sugar phosphotransferase activity"/>
    <property type="evidence" value="ECO:0007669"/>
    <property type="project" value="UniProtKB-UniRule"/>
</dbReference>
<dbReference type="GO" id="GO:0009401">
    <property type="term" value="P:phosphoenolpyruvate-dependent sugar phosphotransferase system"/>
    <property type="evidence" value="ECO:0007669"/>
    <property type="project" value="InterPro"/>
</dbReference>
<evidence type="ECO:0000256" key="8">
    <source>
        <dbReference type="PIRNR" id="PIRNR006351"/>
    </source>
</evidence>
<dbReference type="OrthoDB" id="3169536at2"/>
<evidence type="ECO:0000256" key="1">
    <source>
        <dbReference type="ARBA" id="ARBA00004651"/>
    </source>
</evidence>
<dbReference type="KEGG" id="apv:Apar_1256"/>
<feature type="transmembrane region" description="Helical" evidence="9">
    <location>
        <begin position="182"/>
        <end position="203"/>
    </location>
</feature>
<dbReference type="InterPro" id="IPR004796">
    <property type="entry name" value="PTS_IIC_cello"/>
</dbReference>
<dbReference type="GeneID" id="84806769"/>
<comment type="subcellular location">
    <subcellularLocation>
        <location evidence="1">Cell membrane</location>
        <topology evidence="1">Multi-pass membrane protein</topology>
    </subcellularLocation>
</comment>
<dbReference type="PIRSF" id="PIRSF006351">
    <property type="entry name" value="PTS_EIIC-Cellobiose"/>
    <property type="match status" value="1"/>
</dbReference>
<evidence type="ECO:0000256" key="4">
    <source>
        <dbReference type="ARBA" id="ARBA00022597"/>
    </source>
</evidence>
<feature type="transmembrane region" description="Helical" evidence="9">
    <location>
        <begin position="223"/>
        <end position="242"/>
    </location>
</feature>
<feature type="transmembrane region" description="Helical" evidence="9">
    <location>
        <begin position="99"/>
        <end position="119"/>
    </location>
</feature>
<feature type="transmembrane region" description="Helical" evidence="9">
    <location>
        <begin position="70"/>
        <end position="87"/>
    </location>
</feature>
<protein>
    <recommendedName>
        <fullName evidence="8">Permease IIC component</fullName>
    </recommendedName>
</protein>
<dbReference type="InterPro" id="IPR003352">
    <property type="entry name" value="PTS_EIIC"/>
</dbReference>
<dbReference type="PROSITE" id="PS51105">
    <property type="entry name" value="PTS_EIIC_TYPE_3"/>
    <property type="match status" value="1"/>
</dbReference>